<evidence type="ECO:0000259" key="2">
    <source>
        <dbReference type="Pfam" id="PF13439"/>
    </source>
</evidence>
<protein>
    <recommendedName>
        <fullName evidence="5">Glycosyl transferase</fullName>
    </recommendedName>
</protein>
<feature type="domain" description="Glycosyl transferase family 1" evidence="1">
    <location>
        <begin position="238"/>
        <end position="399"/>
    </location>
</feature>
<sequence>MGARESRVRVLVVANAHPDHSVGGAEIAAYNLFQFLAAAPAVEAAMFLARTALKSIAPGSISARRPGEFLWRQDIGDWFTFSSAYPRAISDQLRTLLFRHRPDVIFVHHYLHLGIEILREFRRTLPDCTIIMTLHEFGAICNRQGQMLKADSNRLCFSESPEDCHLCFPERSAEDFWLRRLYIQKHLGVVDSFVAPSHFLRERYVAWGLAPERIDVIENGQPGRDALAPPRRSRSRGERTVTVGFFGQINPYKGLDVLLAAATALDAAVWRGLVLEVHGANLDEQSSSFRVRIDALRERLPETARLHWGGPYERTELAGRMARVDCVVVPSIWWENSPMVIQEAFACGKPVICSGIGGMAEKVRDGIDGLHFEVGNPLALAERLTQLVAEPDLLSRLAEGIIAPPTYAESGAAYIALADRVAQVRRTATTIAALV</sequence>
<keyword evidence="4" id="KW-1185">Reference proteome</keyword>
<comment type="caution">
    <text evidence="3">The sequence shown here is derived from an EMBL/GenBank/DDBJ whole genome shotgun (WGS) entry which is preliminary data.</text>
</comment>
<evidence type="ECO:0000313" key="3">
    <source>
        <dbReference type="EMBL" id="KMO34366.1"/>
    </source>
</evidence>
<dbReference type="InterPro" id="IPR001296">
    <property type="entry name" value="Glyco_trans_1"/>
</dbReference>
<dbReference type="Pfam" id="PF13439">
    <property type="entry name" value="Glyco_transf_4"/>
    <property type="match status" value="1"/>
</dbReference>
<organism evidence="3 4">
    <name type="scientific">Methylobacterium tarhaniae</name>
    <dbReference type="NCBI Taxonomy" id="1187852"/>
    <lineage>
        <taxon>Bacteria</taxon>
        <taxon>Pseudomonadati</taxon>
        <taxon>Pseudomonadota</taxon>
        <taxon>Alphaproteobacteria</taxon>
        <taxon>Hyphomicrobiales</taxon>
        <taxon>Methylobacteriaceae</taxon>
        <taxon>Methylobacterium</taxon>
    </lineage>
</organism>
<evidence type="ECO:0008006" key="5">
    <source>
        <dbReference type="Google" id="ProtNLM"/>
    </source>
</evidence>
<dbReference type="PANTHER" id="PTHR12526:SF635">
    <property type="entry name" value="GLYCOSYL TRANSFERASE GROUP 1"/>
    <property type="match status" value="1"/>
</dbReference>
<dbReference type="Pfam" id="PF00534">
    <property type="entry name" value="Glycos_transf_1"/>
    <property type="match status" value="1"/>
</dbReference>
<evidence type="ECO:0000313" key="4">
    <source>
        <dbReference type="Proteomes" id="UP000036449"/>
    </source>
</evidence>
<reference evidence="3 4" key="1">
    <citation type="submission" date="2015-03" db="EMBL/GenBank/DDBJ databases">
        <title>Genome sequencing of Methylobacterium tarhaniae DSM 25844.</title>
        <authorList>
            <person name="Chaudhry V."/>
            <person name="Patil P.B."/>
        </authorList>
    </citation>
    <scope>NUCLEOTIDE SEQUENCE [LARGE SCALE GENOMIC DNA]</scope>
    <source>
        <strain evidence="3 4">DSM 25844</strain>
    </source>
</reference>
<evidence type="ECO:0000259" key="1">
    <source>
        <dbReference type="Pfam" id="PF00534"/>
    </source>
</evidence>
<dbReference type="GO" id="GO:0016757">
    <property type="term" value="F:glycosyltransferase activity"/>
    <property type="evidence" value="ECO:0007669"/>
    <property type="project" value="InterPro"/>
</dbReference>
<accession>A0A0J6V625</accession>
<dbReference type="InterPro" id="IPR028098">
    <property type="entry name" value="Glyco_trans_4-like_N"/>
</dbReference>
<dbReference type="SUPFAM" id="SSF53756">
    <property type="entry name" value="UDP-Glycosyltransferase/glycogen phosphorylase"/>
    <property type="match status" value="1"/>
</dbReference>
<feature type="domain" description="Glycosyltransferase subfamily 4-like N-terminal" evidence="2">
    <location>
        <begin position="22"/>
        <end position="220"/>
    </location>
</feature>
<dbReference type="AlphaFoldDB" id="A0A0J6V625"/>
<proteinExistence type="predicted"/>
<dbReference type="PANTHER" id="PTHR12526">
    <property type="entry name" value="GLYCOSYLTRANSFERASE"/>
    <property type="match status" value="1"/>
</dbReference>
<dbReference type="EMBL" id="LABZ01000182">
    <property type="protein sequence ID" value="KMO34366.1"/>
    <property type="molecule type" value="Genomic_DNA"/>
</dbReference>
<dbReference type="Gene3D" id="3.40.50.2000">
    <property type="entry name" value="Glycogen Phosphorylase B"/>
    <property type="match status" value="2"/>
</dbReference>
<name>A0A0J6V625_9HYPH</name>
<gene>
    <name evidence="3" type="ORF">VQ03_23510</name>
</gene>
<dbReference type="PATRIC" id="fig|1187852.3.peg.2348"/>
<dbReference type="Proteomes" id="UP000036449">
    <property type="component" value="Unassembled WGS sequence"/>
</dbReference>